<feature type="domain" description="DUF4097" evidence="2">
    <location>
        <begin position="182"/>
        <end position="368"/>
    </location>
</feature>
<accession>A0A2W0H473</accession>
<dbReference type="Pfam" id="PF13349">
    <property type="entry name" value="DUF4097"/>
    <property type="match status" value="1"/>
</dbReference>
<reference evidence="4 5" key="1">
    <citation type="submission" date="2017-10" db="EMBL/GenBank/DDBJ databases">
        <title>Bacillus sp. nov., a halophilic bacterium isolated from a Yangshapao Lake.</title>
        <authorList>
            <person name="Wang H."/>
        </authorList>
    </citation>
    <scope>NUCLEOTIDE SEQUENCE [LARGE SCALE GENOMIC DNA]</scope>
    <source>
        <strain evidence="4 5">YSP-3</strain>
    </source>
</reference>
<evidence type="ECO:0000313" key="4">
    <source>
        <dbReference type="EMBL" id="PYZ95821.1"/>
    </source>
</evidence>
<dbReference type="InterPro" id="IPR016599">
    <property type="entry name" value="UCP012569"/>
</dbReference>
<evidence type="ECO:0000259" key="2">
    <source>
        <dbReference type="Pfam" id="PF13349"/>
    </source>
</evidence>
<evidence type="ECO:0000259" key="3">
    <source>
        <dbReference type="Pfam" id="PF22746"/>
    </source>
</evidence>
<dbReference type="EMBL" id="PDOF01000003">
    <property type="protein sequence ID" value="PYZ95821.1"/>
    <property type="molecule type" value="Genomic_DNA"/>
</dbReference>
<comment type="caution">
    <text evidence="4">The sequence shown here is derived from an EMBL/GenBank/DDBJ whole genome shotgun (WGS) entry which is preliminary data.</text>
</comment>
<evidence type="ECO:0000256" key="1">
    <source>
        <dbReference type="SAM" id="MobiDB-lite"/>
    </source>
</evidence>
<protein>
    <submittedName>
        <fullName evidence="4">DUF4097 domain-containing protein</fullName>
    </submittedName>
</protein>
<feature type="compositionally biased region" description="Polar residues" evidence="1">
    <location>
        <begin position="65"/>
        <end position="75"/>
    </location>
</feature>
<dbReference type="InterPro" id="IPR025164">
    <property type="entry name" value="Toastrack_DUF4097"/>
</dbReference>
<evidence type="ECO:0000313" key="5">
    <source>
        <dbReference type="Proteomes" id="UP000248066"/>
    </source>
</evidence>
<dbReference type="AlphaFoldDB" id="A0A2W0H473"/>
<organism evidence="4 5">
    <name type="scientific">Alteribacter lacisalsi</name>
    <dbReference type="NCBI Taxonomy" id="2045244"/>
    <lineage>
        <taxon>Bacteria</taxon>
        <taxon>Bacillati</taxon>
        <taxon>Bacillota</taxon>
        <taxon>Bacilli</taxon>
        <taxon>Bacillales</taxon>
        <taxon>Bacillaceae</taxon>
        <taxon>Alteribacter</taxon>
    </lineage>
</organism>
<feature type="domain" description="YvlB/LiaX N-terminal" evidence="3">
    <location>
        <begin position="3"/>
        <end position="33"/>
    </location>
</feature>
<dbReference type="Proteomes" id="UP000248066">
    <property type="component" value="Unassembled WGS sequence"/>
</dbReference>
<feature type="region of interest" description="Disordered" evidence="1">
    <location>
        <begin position="29"/>
        <end position="75"/>
    </location>
</feature>
<dbReference type="OrthoDB" id="2240743at2"/>
<dbReference type="RefSeq" id="WP_110521098.1">
    <property type="nucleotide sequence ID" value="NZ_PDOF01000003.1"/>
</dbReference>
<name>A0A2W0H473_9BACI</name>
<keyword evidence="5" id="KW-1185">Reference proteome</keyword>
<dbReference type="Gene3D" id="2.160.20.120">
    <property type="match status" value="1"/>
</dbReference>
<dbReference type="InterPro" id="IPR053959">
    <property type="entry name" value="YvlB/LiaX_N"/>
</dbReference>
<gene>
    <name evidence="4" type="ORF">CR205_15665</name>
</gene>
<dbReference type="Pfam" id="PF22746">
    <property type="entry name" value="SHOCT-like_DUF2089-C"/>
    <property type="match status" value="1"/>
</dbReference>
<feature type="compositionally biased region" description="Low complexity" evidence="1">
    <location>
        <begin position="41"/>
        <end position="57"/>
    </location>
</feature>
<proteinExistence type="predicted"/>
<sequence length="377" mass="41903">MQEERKMILKMIEDGKISAEEGLQLLNALKEDKSQGDPGKTTQQETSHSTTSGSSHEISTKVDWENSSGEYRSRTKQPSFASRFTEFLEDAVHKIKEFDLDFNFGSSVEIEHTFQHTGAVVRHVDVNVENGSILLRPWDEPDVRVECNVKVYKVNDGDEARRFFLNEVIFDVTDGRLRIKSPSKSMKVNSVVYVPRKDLEKVKLYAFNGKITGETLEAVNVEAQTVNGRIGFDKVACRDARVETVNGTISVDDLSMDHCDAKTVNGTIDLRVSRGEVDVETLNGTINYTLTEPVDTKAYFKTTTGSVVAQLPENMKVEGNLKSSVGGLNCDLPGMTVIDEKKEFASKRMTFLANKEAEASFYLEAESGTGSVQVKNS</sequence>
<dbReference type="PIRSF" id="PIRSF012569">
    <property type="entry name" value="UCP012569"/>
    <property type="match status" value="1"/>
</dbReference>